<dbReference type="AlphaFoldDB" id="A0A3S0XA95"/>
<dbReference type="InterPro" id="IPR008040">
    <property type="entry name" value="Hydant_A_N"/>
</dbReference>
<dbReference type="GO" id="GO:0006749">
    <property type="term" value="P:glutathione metabolic process"/>
    <property type="evidence" value="ECO:0007669"/>
    <property type="project" value="TreeGrafter"/>
</dbReference>
<dbReference type="Pfam" id="PF01968">
    <property type="entry name" value="Hydantoinase_A"/>
    <property type="match status" value="1"/>
</dbReference>
<dbReference type="PANTHER" id="PTHR11365:SF23">
    <property type="entry name" value="HYPOTHETICAL 5-OXOPROLINASE (EUROFUNG)-RELATED"/>
    <property type="match status" value="1"/>
</dbReference>
<dbReference type="Pfam" id="PF05378">
    <property type="entry name" value="Hydant_A_N"/>
    <property type="match status" value="1"/>
</dbReference>
<dbReference type="InterPro" id="IPR045079">
    <property type="entry name" value="Oxoprolinase-like"/>
</dbReference>
<dbReference type="InterPro" id="IPR043129">
    <property type="entry name" value="ATPase_NBD"/>
</dbReference>
<evidence type="ECO:0000313" key="5">
    <source>
        <dbReference type="Proteomes" id="UP000273611"/>
    </source>
</evidence>
<gene>
    <name evidence="4" type="ORF">EEQ99_31295</name>
</gene>
<proteinExistence type="predicted"/>
<dbReference type="Proteomes" id="UP000273611">
    <property type="component" value="Unassembled WGS sequence"/>
</dbReference>
<accession>A0A3S0XA95</accession>
<dbReference type="SUPFAM" id="SSF53067">
    <property type="entry name" value="Actin-like ATPase domain"/>
    <property type="match status" value="1"/>
</dbReference>
<dbReference type="InterPro" id="IPR049517">
    <property type="entry name" value="ACX-like_C"/>
</dbReference>
<organism evidence="4 5">
    <name type="scientific">Rhizobium anhuiense</name>
    <dbReference type="NCBI Taxonomy" id="1184720"/>
    <lineage>
        <taxon>Bacteria</taxon>
        <taxon>Pseudomonadati</taxon>
        <taxon>Pseudomonadota</taxon>
        <taxon>Alphaproteobacteria</taxon>
        <taxon>Hyphomicrobiales</taxon>
        <taxon>Rhizobiaceae</taxon>
        <taxon>Rhizobium/Agrobacterium group</taxon>
        <taxon>Rhizobium</taxon>
    </lineage>
</organism>
<feature type="domain" description="Hydantoinase/oxoprolinase N-terminal" evidence="2">
    <location>
        <begin position="4"/>
        <end position="185"/>
    </location>
</feature>
<evidence type="ECO:0000313" key="4">
    <source>
        <dbReference type="EMBL" id="RUL96384.1"/>
    </source>
</evidence>
<reference evidence="4 5" key="1">
    <citation type="journal article" date="2015" name="Int. J. Syst. Evol. Microbiol.">
        <title>Rhizobium anhuiense sp. nov., isolated from effective nodules of Vicia faba and Pisum sativum.</title>
        <authorList>
            <person name="Zhang Y.J."/>
            <person name="Zheng W.T."/>
            <person name="Everall I."/>
            <person name="Young J.P."/>
            <person name="Zhang X.X."/>
            <person name="Tian C.F."/>
            <person name="Sui X.H."/>
            <person name="Wang E.T."/>
            <person name="Chen W.X."/>
        </authorList>
    </citation>
    <scope>NUCLEOTIDE SEQUENCE [LARGE SCALE GENOMIC DNA]</scope>
    <source>
        <strain evidence="4 5">CCBAU 23252</strain>
    </source>
</reference>
<dbReference type="EMBL" id="RIBW01000023">
    <property type="protein sequence ID" value="RUL96384.1"/>
    <property type="molecule type" value="Genomic_DNA"/>
</dbReference>
<dbReference type="Pfam" id="PF19278">
    <property type="entry name" value="Hydant_A_C"/>
    <property type="match status" value="1"/>
</dbReference>
<sequence>MTYRISVDTGGTFTDVVVSDPEGNLTIGKSLTTPDRAFEGVSNSIANAAEQLGKTLIQLLAETSLFIYGTTRATNAIVTRQGAKTAFLTTDGFPDVLVFKEGGKRNPHDFSVDFPEPYIPRRRTFEIDERMSSEGTVSRPLNEAHAVKVLLQLKEEGYEAIAVSLIWSVANPAHERRIGELIEQHLPGLPYTLSHQLIPIVREYRRASATSIDASLKPLMQQHLRRLNSDLREAGYEGDVLVSTSIGGCNQISDVISKPIQLAKSGPSMAPVASRAFSTIENCGGDIIVCDTGGTTFDVGLVRENQLVYSRDTWLGGEWTGHLLGISSVDIRSVGAGGGSIAWIDDGGLLRVGPHSAGSVPGPACYGRGGQKPTVSDAACVLGYFNPDYFLGGRMTLDNEAARKAVETVATSIGRSIEEAAYGILSLASEVMIKAIHDITIGQGINPRESVILAGGGAAGVNIMLIAKELGCNNVLLPKQASALSASGMHFANILTEESVTHFTTSANFDSAGLANTLQGLTEKLDAFYAGLTNLPQGTKHRIEYFVEARYASQVWEISTPVVDPDLSSDEARNALIESFHRTHERLFEMRDEGSSIEFISWKARLSVETGISQTAKEPVGYSESFSGPEMYRNCFFGSGNPARTRIHQGDNIKPGMIFYGPCIIEEPTTTVVVFPDMTARVTANGHYLLTF</sequence>
<protein>
    <submittedName>
        <fullName evidence="4">Hydantoinase/oxoprolinase family protein</fullName>
    </submittedName>
</protein>
<name>A0A3S0XA95_9HYPH</name>
<evidence type="ECO:0000259" key="3">
    <source>
        <dbReference type="Pfam" id="PF19278"/>
    </source>
</evidence>
<feature type="domain" description="Acetophenone carboxylase-like C-terminal" evidence="3">
    <location>
        <begin position="540"/>
        <end position="682"/>
    </location>
</feature>
<dbReference type="GO" id="GO:0005829">
    <property type="term" value="C:cytosol"/>
    <property type="evidence" value="ECO:0007669"/>
    <property type="project" value="TreeGrafter"/>
</dbReference>
<dbReference type="InterPro" id="IPR002821">
    <property type="entry name" value="Hydantoinase_A"/>
</dbReference>
<dbReference type="GO" id="GO:0017168">
    <property type="term" value="F:5-oxoprolinase (ATP-hydrolyzing) activity"/>
    <property type="evidence" value="ECO:0007669"/>
    <property type="project" value="TreeGrafter"/>
</dbReference>
<dbReference type="RefSeq" id="WP_127431713.1">
    <property type="nucleotide sequence ID" value="NZ_BMFI01000025.1"/>
</dbReference>
<comment type="caution">
    <text evidence="4">The sequence shown here is derived from an EMBL/GenBank/DDBJ whole genome shotgun (WGS) entry which is preliminary data.</text>
</comment>
<evidence type="ECO:0000259" key="1">
    <source>
        <dbReference type="Pfam" id="PF01968"/>
    </source>
</evidence>
<dbReference type="PANTHER" id="PTHR11365">
    <property type="entry name" value="5-OXOPROLINASE RELATED"/>
    <property type="match status" value="1"/>
</dbReference>
<evidence type="ECO:0000259" key="2">
    <source>
        <dbReference type="Pfam" id="PF05378"/>
    </source>
</evidence>
<feature type="domain" description="Hydantoinase A/oxoprolinase" evidence="1">
    <location>
        <begin position="206"/>
        <end position="497"/>
    </location>
</feature>